<dbReference type="EMBL" id="OB796456">
    <property type="protein sequence ID" value="CAD7433454.1"/>
    <property type="molecule type" value="Genomic_DNA"/>
</dbReference>
<keyword evidence="9" id="KW-0675">Receptor</keyword>
<comment type="similarity">
    <text evidence="3">Belongs to the CD36 family.</text>
</comment>
<evidence type="ECO:0000256" key="3">
    <source>
        <dbReference type="ARBA" id="ARBA00010532"/>
    </source>
</evidence>
<dbReference type="PANTHER" id="PTHR11923">
    <property type="entry name" value="SCAVENGER RECEPTOR CLASS B TYPE-1 SR-B1"/>
    <property type="match status" value="1"/>
</dbReference>
<evidence type="ECO:0000256" key="13">
    <source>
        <dbReference type="SAM" id="MobiDB-lite"/>
    </source>
</evidence>
<evidence type="ECO:0000256" key="12">
    <source>
        <dbReference type="ARBA" id="ARBA00042244"/>
    </source>
</evidence>
<sequence>MPCVIGTVGTGDKTTRGEKASCLVDLDSAKTRTSDYYRTLMKPFGHIAKLKREEKERLTACEASSRGENYMSLWAQWKRLEVHRGLLYRRWMEENKPDILQLVLHQPAVRKGTSPKLYRAWDGPYIVKTIISDVVYRIQRESPKQKRIIVHFNRLKSCSLVLREPPSTTDREGTDVSENLSPEKDLGPSLLPRSSSLDFSYKDETKTNSPELFVLPMIIPERRYPARQRKPMGYFLETWEKVNVSFNENGTVSFHQRKVFQFDPKHSKGDVDDMVVIPNIPMLSATSQSKHAARFLRLAMASIMDILKIKPFVEVSVHQLLWGYEDPLLKLAKDVVPKDQKLPYDEFGLMYGVTMRGTIQARTGPCGYSWVEYEPGGKMSGTQAQEL</sequence>
<reference evidence="15" key="1">
    <citation type="submission" date="2020-11" db="EMBL/GenBank/DDBJ databases">
        <authorList>
            <person name="Tran Van P."/>
        </authorList>
    </citation>
    <scope>NUCLEOTIDE SEQUENCE</scope>
</reference>
<dbReference type="GO" id="GO:0005901">
    <property type="term" value="C:caveola"/>
    <property type="evidence" value="ECO:0007669"/>
    <property type="project" value="UniProtKB-SubCell"/>
</dbReference>
<dbReference type="Pfam" id="PF22938">
    <property type="entry name" value="Integrase_p58_C"/>
    <property type="match status" value="1"/>
</dbReference>
<protein>
    <recommendedName>
        <fullName evidence="11">Scavenger receptor class B member 1</fullName>
    </recommendedName>
    <alternativeName>
        <fullName evidence="12">SR-BI</fullName>
    </alternativeName>
</protein>
<evidence type="ECO:0000313" key="15">
    <source>
        <dbReference type="EMBL" id="CAD7433454.1"/>
    </source>
</evidence>
<evidence type="ECO:0000256" key="9">
    <source>
        <dbReference type="ARBA" id="ARBA00023170"/>
    </source>
</evidence>
<gene>
    <name evidence="15" type="ORF">TMSB3V08_LOCUS10130</name>
</gene>
<proteinExistence type="inferred from homology"/>
<evidence type="ECO:0000256" key="5">
    <source>
        <dbReference type="ARBA" id="ARBA00022692"/>
    </source>
</evidence>
<evidence type="ECO:0000256" key="8">
    <source>
        <dbReference type="ARBA" id="ARBA00023157"/>
    </source>
</evidence>
<dbReference type="InterPro" id="IPR054465">
    <property type="entry name" value="Integrase_p58-like_C"/>
</dbReference>
<dbReference type="InterPro" id="IPR002159">
    <property type="entry name" value="CD36_fam"/>
</dbReference>
<dbReference type="GO" id="GO:0005044">
    <property type="term" value="F:scavenger receptor activity"/>
    <property type="evidence" value="ECO:0007669"/>
    <property type="project" value="TreeGrafter"/>
</dbReference>
<feature type="region of interest" description="Disordered" evidence="13">
    <location>
        <begin position="163"/>
        <end position="192"/>
    </location>
</feature>
<keyword evidence="7" id="KW-0472">Membrane</keyword>
<evidence type="ECO:0000256" key="6">
    <source>
        <dbReference type="ARBA" id="ARBA00022989"/>
    </source>
</evidence>
<dbReference type="GO" id="GO:0005737">
    <property type="term" value="C:cytoplasm"/>
    <property type="evidence" value="ECO:0007669"/>
    <property type="project" value="TreeGrafter"/>
</dbReference>
<evidence type="ECO:0000256" key="4">
    <source>
        <dbReference type="ARBA" id="ARBA00022475"/>
    </source>
</evidence>
<evidence type="ECO:0000256" key="7">
    <source>
        <dbReference type="ARBA" id="ARBA00023136"/>
    </source>
</evidence>
<accession>A0A7R9EHT0</accession>
<evidence type="ECO:0000256" key="2">
    <source>
        <dbReference type="ARBA" id="ARBA00004651"/>
    </source>
</evidence>
<keyword evidence="8" id="KW-1015">Disulfide bond</keyword>
<keyword evidence="5" id="KW-0812">Transmembrane</keyword>
<keyword evidence="6" id="KW-1133">Transmembrane helix</keyword>
<feature type="domain" description="Integrase p58-like C-terminal" evidence="14">
    <location>
        <begin position="123"/>
        <end position="156"/>
    </location>
</feature>
<dbReference type="PANTHER" id="PTHR11923:SF110">
    <property type="entry name" value="SCAVENGER RECEPTOR CLASS B MEMBER 1"/>
    <property type="match status" value="1"/>
</dbReference>
<dbReference type="Pfam" id="PF01130">
    <property type="entry name" value="CD36"/>
    <property type="match status" value="1"/>
</dbReference>
<evidence type="ECO:0000256" key="11">
    <source>
        <dbReference type="ARBA" id="ARBA00040821"/>
    </source>
</evidence>
<name>A0A7R9EHT0_9NEOP</name>
<evidence type="ECO:0000256" key="10">
    <source>
        <dbReference type="ARBA" id="ARBA00023180"/>
    </source>
</evidence>
<keyword evidence="4" id="KW-1003">Cell membrane</keyword>
<keyword evidence="10" id="KW-0325">Glycoprotein</keyword>
<dbReference type="AlphaFoldDB" id="A0A7R9EHT0"/>
<evidence type="ECO:0000256" key="1">
    <source>
        <dbReference type="ARBA" id="ARBA00004189"/>
    </source>
</evidence>
<organism evidence="15">
    <name type="scientific">Timema monikensis</name>
    <dbReference type="NCBI Taxonomy" id="170555"/>
    <lineage>
        <taxon>Eukaryota</taxon>
        <taxon>Metazoa</taxon>
        <taxon>Ecdysozoa</taxon>
        <taxon>Arthropoda</taxon>
        <taxon>Hexapoda</taxon>
        <taxon>Insecta</taxon>
        <taxon>Pterygota</taxon>
        <taxon>Neoptera</taxon>
        <taxon>Polyneoptera</taxon>
        <taxon>Phasmatodea</taxon>
        <taxon>Timematodea</taxon>
        <taxon>Timematoidea</taxon>
        <taxon>Timematidae</taxon>
        <taxon>Timema</taxon>
    </lineage>
</organism>
<evidence type="ECO:0000259" key="14">
    <source>
        <dbReference type="Pfam" id="PF22938"/>
    </source>
</evidence>
<comment type="subcellular location">
    <subcellularLocation>
        <location evidence="2">Cell membrane</location>
        <topology evidence="2">Multi-pass membrane protein</topology>
    </subcellularLocation>
    <subcellularLocation>
        <location evidence="1">Membrane</location>
        <location evidence="1">Caveola</location>
        <topology evidence="1">Multi-pass membrane protein</topology>
    </subcellularLocation>
</comment>